<keyword evidence="1" id="KW-0732">Signal</keyword>
<name>A0A8S1HAZ9_9PELO</name>
<dbReference type="Proteomes" id="UP000835052">
    <property type="component" value="Unassembled WGS sequence"/>
</dbReference>
<organism evidence="2 3">
    <name type="scientific">Caenorhabditis auriculariae</name>
    <dbReference type="NCBI Taxonomy" id="2777116"/>
    <lineage>
        <taxon>Eukaryota</taxon>
        <taxon>Metazoa</taxon>
        <taxon>Ecdysozoa</taxon>
        <taxon>Nematoda</taxon>
        <taxon>Chromadorea</taxon>
        <taxon>Rhabditida</taxon>
        <taxon>Rhabditina</taxon>
        <taxon>Rhabditomorpha</taxon>
        <taxon>Rhabditoidea</taxon>
        <taxon>Rhabditidae</taxon>
        <taxon>Peloderinae</taxon>
        <taxon>Caenorhabditis</taxon>
    </lineage>
</organism>
<dbReference type="AlphaFoldDB" id="A0A8S1HAZ9"/>
<feature type="chain" id="PRO_5035829101" evidence="1">
    <location>
        <begin position="27"/>
        <end position="290"/>
    </location>
</feature>
<comment type="caution">
    <text evidence="2">The sequence shown here is derived from an EMBL/GenBank/DDBJ whole genome shotgun (WGS) entry which is preliminary data.</text>
</comment>
<gene>
    <name evidence="2" type="ORF">CAUJ_LOCUS8543</name>
</gene>
<evidence type="ECO:0000313" key="2">
    <source>
        <dbReference type="EMBL" id="CAD6192624.1"/>
    </source>
</evidence>
<proteinExistence type="predicted"/>
<sequence length="290" mass="32349">MKWNCIEGRLSLKLLLMIAMLNAFSAEDCCKRPMTAYEAEEGFPLECRLSTCTEELIYADRAEVGKNVSNFLSSVHKSSTITMVGNTTSYIVASLVEIVHKGPGPALTLMNVKLIDESFAKLKTIKVDDISNYCDGSSELIKIEGSIPQPILDRLQKKWKIRPWLPASHIRLLSRQFSARPSEEQEYRARTLPRHAAVHRLWSDSGPSDCEHRFDDHRPQALLLQPQEGPSLSFLRSFLSPEGIGEGDHLLDGFFPTGGIPTDACRTYGLARVSENSAKLSKTLRVSSMP</sequence>
<keyword evidence="3" id="KW-1185">Reference proteome</keyword>
<evidence type="ECO:0000256" key="1">
    <source>
        <dbReference type="SAM" id="SignalP"/>
    </source>
</evidence>
<dbReference type="EMBL" id="CAJGYM010000029">
    <property type="protein sequence ID" value="CAD6192624.1"/>
    <property type="molecule type" value="Genomic_DNA"/>
</dbReference>
<accession>A0A8S1HAZ9</accession>
<protein>
    <submittedName>
        <fullName evidence="2">Uncharacterized protein</fullName>
    </submittedName>
</protein>
<reference evidence="2" key="1">
    <citation type="submission" date="2020-10" db="EMBL/GenBank/DDBJ databases">
        <authorList>
            <person name="Kikuchi T."/>
        </authorList>
    </citation>
    <scope>NUCLEOTIDE SEQUENCE</scope>
    <source>
        <strain evidence="2">NKZ352</strain>
    </source>
</reference>
<evidence type="ECO:0000313" key="3">
    <source>
        <dbReference type="Proteomes" id="UP000835052"/>
    </source>
</evidence>
<feature type="signal peptide" evidence="1">
    <location>
        <begin position="1"/>
        <end position="26"/>
    </location>
</feature>